<comment type="caution">
    <text evidence="3">The sequence shown here is derived from an EMBL/GenBank/DDBJ whole genome shotgun (WGS) entry which is preliminary data.</text>
</comment>
<dbReference type="GO" id="GO:0008460">
    <property type="term" value="F:dTDP-glucose 4,6-dehydratase activity"/>
    <property type="evidence" value="ECO:0007669"/>
    <property type="project" value="UniProtKB-EC"/>
</dbReference>
<proteinExistence type="predicted"/>
<dbReference type="EMBL" id="SIHJ01000002">
    <property type="protein sequence ID" value="TWT33766.1"/>
    <property type="molecule type" value="Genomic_DNA"/>
</dbReference>
<gene>
    <name evidence="3" type="primary">rfbB</name>
    <name evidence="3" type="ORF">KOR34_36000</name>
</gene>
<dbReference type="EC" id="4.2.1.46" evidence="3"/>
<organism evidence="3 4">
    <name type="scientific">Posidoniimonas corsicana</name>
    <dbReference type="NCBI Taxonomy" id="1938618"/>
    <lineage>
        <taxon>Bacteria</taxon>
        <taxon>Pseudomonadati</taxon>
        <taxon>Planctomycetota</taxon>
        <taxon>Planctomycetia</taxon>
        <taxon>Pirellulales</taxon>
        <taxon>Lacipirellulaceae</taxon>
        <taxon>Posidoniimonas</taxon>
    </lineage>
</organism>
<sequence length="328" mass="36496">MEDESASSALVTGCAGLIASRTADLLLDAGVPVVGVDNLNDYYDVALKLHRLDRLRSRKGFTFVGIDIEDKPAVDKLFSEHAFSVAYNLAARAGVRYSIENPHVYFSTNVVGSLNLLEAIRRHGTKKYVLASTSSLYAGQPMPFIETLPVNTPLSPYAASKKASEVLAYTYHQLFGIDVSIVRYFTVYGPAGRPDMSVFRFIRWIDQGDPIQVYGDGSQARDFTYVDDIARGTIDASRPLGYEIINLGGGNNPVTLLELIGKIERQLDKEAVIQHHPFHRADMKVTWANIDKAARLLEWRPEVSLDDGIARTVRWYRDNLPFAAKIKV</sequence>
<dbReference type="PANTHER" id="PTHR43574">
    <property type="entry name" value="EPIMERASE-RELATED"/>
    <property type="match status" value="1"/>
</dbReference>
<evidence type="ECO:0000313" key="4">
    <source>
        <dbReference type="Proteomes" id="UP000316714"/>
    </source>
</evidence>
<dbReference type="Pfam" id="PF01370">
    <property type="entry name" value="Epimerase"/>
    <property type="match status" value="1"/>
</dbReference>
<feature type="domain" description="NAD-dependent epimerase/dehydratase" evidence="2">
    <location>
        <begin position="9"/>
        <end position="247"/>
    </location>
</feature>
<dbReference type="RefSeq" id="WP_146566658.1">
    <property type="nucleotide sequence ID" value="NZ_SIHJ01000002.1"/>
</dbReference>
<evidence type="ECO:0000259" key="2">
    <source>
        <dbReference type="Pfam" id="PF01370"/>
    </source>
</evidence>
<name>A0A5C5V5G1_9BACT</name>
<dbReference type="Gene3D" id="3.40.50.720">
    <property type="entry name" value="NAD(P)-binding Rossmann-like Domain"/>
    <property type="match status" value="1"/>
</dbReference>
<dbReference type="InterPro" id="IPR036291">
    <property type="entry name" value="NAD(P)-bd_dom_sf"/>
</dbReference>
<protein>
    <submittedName>
        <fullName evidence="3">dTDP-glucose 4,6-dehydratase</fullName>
        <ecNumber evidence="3">4.2.1.46</ecNumber>
    </submittedName>
</protein>
<keyword evidence="4" id="KW-1185">Reference proteome</keyword>
<dbReference type="PRINTS" id="PR01713">
    <property type="entry name" value="NUCEPIMERASE"/>
</dbReference>
<evidence type="ECO:0000256" key="1">
    <source>
        <dbReference type="ARBA" id="ARBA00023027"/>
    </source>
</evidence>
<evidence type="ECO:0000313" key="3">
    <source>
        <dbReference type="EMBL" id="TWT33766.1"/>
    </source>
</evidence>
<dbReference type="SUPFAM" id="SSF51735">
    <property type="entry name" value="NAD(P)-binding Rossmann-fold domains"/>
    <property type="match status" value="1"/>
</dbReference>
<dbReference type="InterPro" id="IPR001509">
    <property type="entry name" value="Epimerase_deHydtase"/>
</dbReference>
<reference evidence="3 4" key="1">
    <citation type="submission" date="2019-02" db="EMBL/GenBank/DDBJ databases">
        <title>Deep-cultivation of Planctomycetes and their phenomic and genomic characterization uncovers novel biology.</title>
        <authorList>
            <person name="Wiegand S."/>
            <person name="Jogler M."/>
            <person name="Boedeker C."/>
            <person name="Pinto D."/>
            <person name="Vollmers J."/>
            <person name="Rivas-Marin E."/>
            <person name="Kohn T."/>
            <person name="Peeters S.H."/>
            <person name="Heuer A."/>
            <person name="Rast P."/>
            <person name="Oberbeckmann S."/>
            <person name="Bunk B."/>
            <person name="Jeske O."/>
            <person name="Meyerdierks A."/>
            <person name="Storesund J.E."/>
            <person name="Kallscheuer N."/>
            <person name="Luecker S."/>
            <person name="Lage O.M."/>
            <person name="Pohl T."/>
            <person name="Merkel B.J."/>
            <person name="Hornburger P."/>
            <person name="Mueller R.-W."/>
            <person name="Bruemmer F."/>
            <person name="Labrenz M."/>
            <person name="Spormann A.M."/>
            <person name="Op Den Camp H."/>
            <person name="Overmann J."/>
            <person name="Amann R."/>
            <person name="Jetten M.S.M."/>
            <person name="Mascher T."/>
            <person name="Medema M.H."/>
            <person name="Devos D.P."/>
            <person name="Kaster A.-K."/>
            <person name="Ovreas L."/>
            <person name="Rohde M."/>
            <person name="Galperin M.Y."/>
            <person name="Jogler C."/>
        </authorList>
    </citation>
    <scope>NUCLEOTIDE SEQUENCE [LARGE SCALE GENOMIC DNA]</scope>
    <source>
        <strain evidence="3 4">KOR34</strain>
    </source>
</reference>
<accession>A0A5C5V5G1</accession>
<keyword evidence="1" id="KW-0520">NAD</keyword>
<dbReference type="Proteomes" id="UP000316714">
    <property type="component" value="Unassembled WGS sequence"/>
</dbReference>
<keyword evidence="3" id="KW-0456">Lyase</keyword>
<dbReference type="AlphaFoldDB" id="A0A5C5V5G1"/>
<dbReference type="OrthoDB" id="258549at2"/>